<evidence type="ECO:0000259" key="7">
    <source>
        <dbReference type="SMART" id="SM00822"/>
    </source>
</evidence>
<dbReference type="UniPathway" id="UPA00094"/>
<evidence type="ECO:0000256" key="2">
    <source>
        <dbReference type="ARBA" id="ARBA00022857"/>
    </source>
</evidence>
<comment type="catalytic activity">
    <reaction evidence="6">
        <text>a (3R)-hydroxyacyl-[ACP] + NADP(+) = a 3-oxoacyl-[ACP] + NADPH + H(+)</text>
        <dbReference type="Rhea" id="RHEA:17397"/>
        <dbReference type="Rhea" id="RHEA-COMP:9916"/>
        <dbReference type="Rhea" id="RHEA-COMP:9945"/>
        <dbReference type="ChEBI" id="CHEBI:15378"/>
        <dbReference type="ChEBI" id="CHEBI:57783"/>
        <dbReference type="ChEBI" id="CHEBI:58349"/>
        <dbReference type="ChEBI" id="CHEBI:78776"/>
        <dbReference type="ChEBI" id="CHEBI:78827"/>
        <dbReference type="EC" id="1.1.1.100"/>
    </reaction>
</comment>
<keyword evidence="6" id="KW-0275">Fatty acid biosynthesis</keyword>
<comment type="similarity">
    <text evidence="1 6">Belongs to the short-chain dehydrogenases/reductases (SDR) family.</text>
</comment>
<dbReference type="InterPro" id="IPR036291">
    <property type="entry name" value="NAD(P)-bd_dom_sf"/>
</dbReference>
<name>H5SVU7_ACEAU</name>
<evidence type="ECO:0000256" key="4">
    <source>
        <dbReference type="PIRSR" id="PIRSR611284-1"/>
    </source>
</evidence>
<organism evidence="8">
    <name type="scientific">Acetithermum autotrophicum</name>
    <dbReference type="NCBI Taxonomy" id="1446466"/>
    <lineage>
        <taxon>Bacteria</taxon>
        <taxon>Candidatus Bipolaricaulota</taxon>
        <taxon>Candidatus Acetithermum</taxon>
    </lineage>
</organism>
<keyword evidence="6" id="KW-0444">Lipid biosynthesis</keyword>
<dbReference type="InterPro" id="IPR020904">
    <property type="entry name" value="Sc_DH/Rdtase_CS"/>
</dbReference>
<keyword evidence="3 6" id="KW-0560">Oxidoreductase</keyword>
<dbReference type="GO" id="GO:0004316">
    <property type="term" value="F:3-oxoacyl-[acyl-carrier-protein] reductase (NADPH) activity"/>
    <property type="evidence" value="ECO:0007669"/>
    <property type="project" value="UniProtKB-UniRule"/>
</dbReference>
<feature type="binding site" evidence="5">
    <location>
        <position position="188"/>
    </location>
    <ligand>
        <name>NADP(+)</name>
        <dbReference type="ChEBI" id="CHEBI:58349"/>
    </ligand>
</feature>
<dbReference type="NCBIfam" id="TIGR01830">
    <property type="entry name" value="3oxo_ACP_reduc"/>
    <property type="match status" value="1"/>
</dbReference>
<feature type="binding site" evidence="5">
    <location>
        <begin position="155"/>
        <end position="159"/>
    </location>
    <ligand>
        <name>NADP(+)</name>
        <dbReference type="ChEBI" id="CHEBI:58349"/>
    </ligand>
</feature>
<evidence type="ECO:0000313" key="8">
    <source>
        <dbReference type="EMBL" id="BAL59694.1"/>
    </source>
</evidence>
<keyword evidence="2 5" id="KW-0521">NADP</keyword>
<dbReference type="PANTHER" id="PTHR42879">
    <property type="entry name" value="3-OXOACYL-(ACYL-CARRIER-PROTEIN) REDUCTASE"/>
    <property type="match status" value="1"/>
</dbReference>
<dbReference type="PRINTS" id="PR00080">
    <property type="entry name" value="SDRFAMILY"/>
</dbReference>
<evidence type="ECO:0000256" key="5">
    <source>
        <dbReference type="PIRSR" id="PIRSR611284-2"/>
    </source>
</evidence>
<feature type="domain" description="Ketoreductase" evidence="7">
    <location>
        <begin position="10"/>
        <end position="186"/>
    </location>
</feature>
<feature type="binding site" evidence="5">
    <location>
        <begin position="16"/>
        <end position="19"/>
    </location>
    <ligand>
        <name>NADP(+)</name>
        <dbReference type="ChEBI" id="CHEBI:58349"/>
    </ligand>
</feature>
<comment type="pathway">
    <text evidence="6">Lipid metabolism; fatty acid biosynthesis.</text>
</comment>
<evidence type="ECO:0000256" key="3">
    <source>
        <dbReference type="ARBA" id="ARBA00023002"/>
    </source>
</evidence>
<keyword evidence="6" id="KW-0443">Lipid metabolism</keyword>
<dbReference type="InterPro" id="IPR050259">
    <property type="entry name" value="SDR"/>
</dbReference>
<dbReference type="PANTHER" id="PTHR42879:SF2">
    <property type="entry name" value="3-OXOACYL-[ACYL-CARRIER-PROTEIN] REDUCTASE FABG"/>
    <property type="match status" value="1"/>
</dbReference>
<dbReference type="GO" id="GO:0051287">
    <property type="term" value="F:NAD binding"/>
    <property type="evidence" value="ECO:0007669"/>
    <property type="project" value="UniProtKB-UniRule"/>
</dbReference>
<dbReference type="PROSITE" id="PS00061">
    <property type="entry name" value="ADH_SHORT"/>
    <property type="match status" value="1"/>
</dbReference>
<dbReference type="InterPro" id="IPR057326">
    <property type="entry name" value="KR_dom"/>
</dbReference>
<dbReference type="EC" id="1.1.1.100" evidence="6"/>
<dbReference type="AlphaFoldDB" id="H5SVU7"/>
<sequence>MSELHDFVGKVGIVTGGTRGIGRAIVAMLVARGAKVYVFARDAHAGHALEQELGRQCVFAQADIANGTQIDELIEEIFKREGHIDFLVNNAGITKDNLLLRMKDEEWDAVLTTNLKGAYYCTKSVARWMLKQRSGAIVNITSVVGQTGNAGQANYAAAKAGLIGFTKSVARELASRGIRVNAVAPGFIETAMTAQLPEEVRTRYLETIPLGRFGRPEEVAEVVCFLLSERASYITGHVVNADGGLVMP</sequence>
<dbReference type="PRINTS" id="PR00081">
    <property type="entry name" value="GDHRDH"/>
</dbReference>
<comment type="function">
    <text evidence="6">Catalyzes the NADPH-dependent reduction of beta-ketoacyl-ACP substrates to beta-hydroxyacyl-ACP products, the first reductive step in the elongation cycle of fatty acid biosynthesis.</text>
</comment>
<reference evidence="8" key="2">
    <citation type="journal article" date="2012" name="PLoS ONE">
        <title>A Deeply Branching Thermophilic Bacterium with an Ancient Acetyl-CoA Pathway Dominates a Subsurface Ecosystem.</title>
        <authorList>
            <person name="Takami H."/>
            <person name="Noguchi H."/>
            <person name="Takaki Y."/>
            <person name="Uchiyama I."/>
            <person name="Toyoda A."/>
            <person name="Nishi S."/>
            <person name="Chee G.-J."/>
            <person name="Arai W."/>
            <person name="Nunoura T."/>
            <person name="Itoh T."/>
            <person name="Hattori M."/>
            <person name="Takai K."/>
        </authorList>
    </citation>
    <scope>NUCLEOTIDE SEQUENCE</scope>
</reference>
<dbReference type="NCBIfam" id="NF005559">
    <property type="entry name" value="PRK07231.1"/>
    <property type="match status" value="1"/>
</dbReference>
<feature type="active site" description="Proton acceptor" evidence="4">
    <location>
        <position position="155"/>
    </location>
</feature>
<dbReference type="InterPro" id="IPR011284">
    <property type="entry name" value="3oxo_ACP_reduc"/>
</dbReference>
<dbReference type="GO" id="GO:0006633">
    <property type="term" value="P:fatty acid biosynthetic process"/>
    <property type="evidence" value="ECO:0007669"/>
    <property type="project" value="UniProtKB-UniPathway"/>
</dbReference>
<gene>
    <name evidence="8" type="ORF">HGMM_OP4C330</name>
</gene>
<keyword evidence="6" id="KW-0276">Fatty acid metabolism</keyword>
<dbReference type="SMART" id="SM00822">
    <property type="entry name" value="PKS_KR"/>
    <property type="match status" value="1"/>
</dbReference>
<dbReference type="EMBL" id="AP011803">
    <property type="protein sequence ID" value="BAL59694.1"/>
    <property type="molecule type" value="Genomic_DNA"/>
</dbReference>
<dbReference type="InterPro" id="IPR002347">
    <property type="entry name" value="SDR_fam"/>
</dbReference>
<dbReference type="NCBIfam" id="NF009466">
    <property type="entry name" value="PRK12826.1-2"/>
    <property type="match status" value="1"/>
</dbReference>
<evidence type="ECO:0000256" key="1">
    <source>
        <dbReference type="ARBA" id="ARBA00006484"/>
    </source>
</evidence>
<protein>
    <recommendedName>
        <fullName evidence="6">3-oxoacyl-[acyl-carrier-protein] reductase</fullName>
        <ecNumber evidence="6">1.1.1.100</ecNumber>
    </recommendedName>
</protein>
<dbReference type="Gene3D" id="3.40.50.720">
    <property type="entry name" value="NAD(P)-binding Rossmann-like Domain"/>
    <property type="match status" value="1"/>
</dbReference>
<dbReference type="Pfam" id="PF13561">
    <property type="entry name" value="adh_short_C2"/>
    <property type="match status" value="1"/>
</dbReference>
<dbReference type="FunFam" id="3.40.50.720:FF:000115">
    <property type="entry name" value="3-oxoacyl-[acyl-carrier-protein] reductase FabG"/>
    <property type="match status" value="1"/>
</dbReference>
<accession>H5SVU7</accession>
<proteinExistence type="inferred from homology"/>
<comment type="subunit">
    <text evidence="6">Homotetramer.</text>
</comment>
<evidence type="ECO:0000256" key="6">
    <source>
        <dbReference type="RuleBase" id="RU366074"/>
    </source>
</evidence>
<dbReference type="SUPFAM" id="SSF51735">
    <property type="entry name" value="NAD(P)-binding Rossmann-fold domains"/>
    <property type="match status" value="1"/>
</dbReference>
<dbReference type="CDD" id="cd05333">
    <property type="entry name" value="BKR_SDR_c"/>
    <property type="match status" value="1"/>
</dbReference>
<reference evidence="8" key="1">
    <citation type="journal article" date="2005" name="Environ. Microbiol.">
        <title>Genetic and functional properties of uncultivated thermophilic crenarchaeotes from a subsurface gold mine as revealed by analysis of genome fragments.</title>
        <authorList>
            <person name="Nunoura T."/>
            <person name="Hirayama H."/>
            <person name="Takami H."/>
            <person name="Oida H."/>
            <person name="Nishi S."/>
            <person name="Shimamura S."/>
            <person name="Suzuki Y."/>
            <person name="Inagaki F."/>
            <person name="Takai K."/>
            <person name="Nealson K.H."/>
            <person name="Horikoshi K."/>
        </authorList>
    </citation>
    <scope>NUCLEOTIDE SEQUENCE</scope>
</reference>
<feature type="binding site" evidence="5">
    <location>
        <position position="90"/>
    </location>
    <ligand>
        <name>NADP(+)</name>
        <dbReference type="ChEBI" id="CHEBI:58349"/>
    </ligand>
</feature>